<dbReference type="EMBL" id="DF196825">
    <property type="protein sequence ID" value="GAD32657.1"/>
    <property type="molecule type" value="Genomic_DNA"/>
</dbReference>
<dbReference type="Gene3D" id="1.10.10.10">
    <property type="entry name" value="Winged helix-like DNA-binding domain superfamily/Winged helix DNA-binding domain"/>
    <property type="match status" value="1"/>
</dbReference>
<evidence type="ECO:0000313" key="1">
    <source>
        <dbReference type="EMBL" id="GAD32657.1"/>
    </source>
</evidence>
<dbReference type="Pfam" id="PF13730">
    <property type="entry name" value="HTH_36"/>
    <property type="match status" value="1"/>
</dbReference>
<dbReference type="HOGENOM" id="CLU_2155989_0_0_6"/>
<dbReference type="RefSeq" id="WP_023935638.1">
    <property type="nucleotide sequence ID" value="NZ_DF196825.1"/>
</dbReference>
<dbReference type="InterPro" id="IPR036390">
    <property type="entry name" value="WH_DNA-bd_sf"/>
</dbReference>
<organism evidence="1 2">
    <name type="scientific">Photobacterium leiognathi lrivu.4.1</name>
    <dbReference type="NCBI Taxonomy" id="1248232"/>
    <lineage>
        <taxon>Bacteria</taxon>
        <taxon>Pseudomonadati</taxon>
        <taxon>Pseudomonadota</taxon>
        <taxon>Gammaproteobacteria</taxon>
        <taxon>Vibrionales</taxon>
        <taxon>Vibrionaceae</taxon>
        <taxon>Photobacterium</taxon>
    </lineage>
</organism>
<proteinExistence type="predicted"/>
<accession>V5H6N7</accession>
<dbReference type="InterPro" id="IPR036388">
    <property type="entry name" value="WH-like_DNA-bd_sf"/>
</dbReference>
<evidence type="ECO:0000313" key="2">
    <source>
        <dbReference type="Proteomes" id="UP000030675"/>
    </source>
</evidence>
<protein>
    <submittedName>
        <fullName evidence="1">Helix-turn-helix domain protein</fullName>
    </submittedName>
</protein>
<dbReference type="AlphaFoldDB" id="V5H6N7"/>
<reference evidence="2" key="1">
    <citation type="submission" date="2012-12" db="EMBL/GenBank/DDBJ databases">
        <title>Genome Sequence of Photobacterium leiognathi lrivu.4.1.</title>
        <authorList>
            <person name="Urbanczyk H."/>
            <person name="Ogura Y."/>
            <person name="Hayashi T."/>
            <person name="Dunlap P.V."/>
        </authorList>
    </citation>
    <scope>NUCLEOTIDE SEQUENCE [LARGE SCALE GENOMIC DNA]</scope>
    <source>
        <strain evidence="2">lrivu.4.1</strain>
    </source>
</reference>
<dbReference type="Proteomes" id="UP000030675">
    <property type="component" value="Unassembled WGS sequence"/>
</dbReference>
<sequence>MKLPESQFELTSMFIRTRTPDLRAPEKWLLVVLSDFGDESGKRIYPSLKTLSDLSGMSKRAVQDNLNKLESKGYIGRSSGGVFNGQNRTSTYVINMEKLGFKYDDKGKVCS</sequence>
<dbReference type="SUPFAM" id="SSF46785">
    <property type="entry name" value="Winged helix' DNA-binding domain"/>
    <property type="match status" value="1"/>
</dbReference>
<name>V5H6N7_PHOLE</name>
<gene>
    <name evidence="1" type="ORF">PLEI_4342</name>
</gene>